<feature type="region of interest" description="Disordered" evidence="1">
    <location>
        <begin position="45"/>
        <end position="64"/>
    </location>
</feature>
<evidence type="ECO:0000256" key="1">
    <source>
        <dbReference type="SAM" id="MobiDB-lite"/>
    </source>
</evidence>
<evidence type="ECO:0000313" key="2">
    <source>
        <dbReference type="EMBL" id="GAQ80970.1"/>
    </source>
</evidence>
<keyword evidence="3" id="KW-1185">Reference proteome</keyword>
<dbReference type="AlphaFoldDB" id="A0A1Y1HQR9"/>
<reference evidence="2 3" key="1">
    <citation type="journal article" date="2014" name="Nat. Commun.">
        <title>Klebsormidium flaccidum genome reveals primary factors for plant terrestrial adaptation.</title>
        <authorList>
            <person name="Hori K."/>
            <person name="Maruyama F."/>
            <person name="Fujisawa T."/>
            <person name="Togashi T."/>
            <person name="Yamamoto N."/>
            <person name="Seo M."/>
            <person name="Sato S."/>
            <person name="Yamada T."/>
            <person name="Mori H."/>
            <person name="Tajima N."/>
            <person name="Moriyama T."/>
            <person name="Ikeuchi M."/>
            <person name="Watanabe M."/>
            <person name="Wada H."/>
            <person name="Kobayashi K."/>
            <person name="Saito M."/>
            <person name="Masuda T."/>
            <person name="Sasaki-Sekimoto Y."/>
            <person name="Mashiguchi K."/>
            <person name="Awai K."/>
            <person name="Shimojima M."/>
            <person name="Masuda S."/>
            <person name="Iwai M."/>
            <person name="Nobusawa T."/>
            <person name="Narise T."/>
            <person name="Kondo S."/>
            <person name="Saito H."/>
            <person name="Sato R."/>
            <person name="Murakawa M."/>
            <person name="Ihara Y."/>
            <person name="Oshima-Yamada Y."/>
            <person name="Ohtaka K."/>
            <person name="Satoh M."/>
            <person name="Sonobe K."/>
            <person name="Ishii M."/>
            <person name="Ohtani R."/>
            <person name="Kanamori-Sato M."/>
            <person name="Honoki R."/>
            <person name="Miyazaki D."/>
            <person name="Mochizuki H."/>
            <person name="Umetsu J."/>
            <person name="Higashi K."/>
            <person name="Shibata D."/>
            <person name="Kamiya Y."/>
            <person name="Sato N."/>
            <person name="Nakamura Y."/>
            <person name="Tabata S."/>
            <person name="Ida S."/>
            <person name="Kurokawa K."/>
            <person name="Ohta H."/>
        </authorList>
    </citation>
    <scope>NUCLEOTIDE SEQUENCE [LARGE SCALE GENOMIC DNA]</scope>
    <source>
        <strain evidence="2 3">NIES-2285</strain>
    </source>
</reference>
<feature type="region of interest" description="Disordered" evidence="1">
    <location>
        <begin position="157"/>
        <end position="207"/>
    </location>
</feature>
<feature type="region of interest" description="Disordered" evidence="1">
    <location>
        <begin position="1"/>
        <end position="37"/>
    </location>
</feature>
<feature type="compositionally biased region" description="Low complexity" evidence="1">
    <location>
        <begin position="164"/>
        <end position="175"/>
    </location>
</feature>
<dbReference type="Proteomes" id="UP000054558">
    <property type="component" value="Unassembled WGS sequence"/>
</dbReference>
<organism evidence="2 3">
    <name type="scientific">Klebsormidium nitens</name>
    <name type="common">Green alga</name>
    <name type="synonym">Ulothrix nitens</name>
    <dbReference type="NCBI Taxonomy" id="105231"/>
    <lineage>
        <taxon>Eukaryota</taxon>
        <taxon>Viridiplantae</taxon>
        <taxon>Streptophyta</taxon>
        <taxon>Klebsormidiophyceae</taxon>
        <taxon>Klebsormidiales</taxon>
        <taxon>Klebsormidiaceae</taxon>
        <taxon>Klebsormidium</taxon>
    </lineage>
</organism>
<dbReference type="EMBL" id="DF237016">
    <property type="protein sequence ID" value="GAQ80970.1"/>
    <property type="molecule type" value="Genomic_DNA"/>
</dbReference>
<protein>
    <submittedName>
        <fullName evidence="2">Uncharacterized protein</fullName>
    </submittedName>
</protein>
<sequence>MADFVGGPDIKMDGVVFSKEEEDCQPESPRSPLCVSQELARGRRQPFFPFLDSDDSEDSDQLQSRGNELQKLKARLSKLSVGKEQGQEDDEASTASAPDLDDVDFRFRQLQSSKTMPLTDIEKIVVLGERAPPPIVENAPSRPAPPIPWPINKVLSPIRTKIDPSSPRASRSPSPAELPPEPTTPRAWERSEASQVFTPPAHSHLPGEDEFEALLRAAPPPGKSPLRVSS</sequence>
<accession>A0A1Y1HQR9</accession>
<proteinExistence type="predicted"/>
<name>A0A1Y1HQR9_KLENI</name>
<feature type="region of interest" description="Disordered" evidence="1">
    <location>
        <begin position="79"/>
        <end position="103"/>
    </location>
</feature>
<evidence type="ECO:0000313" key="3">
    <source>
        <dbReference type="Proteomes" id="UP000054558"/>
    </source>
</evidence>
<gene>
    <name evidence="2" type="ORF">KFL_000670280</name>
</gene>